<proteinExistence type="predicted"/>
<reference evidence="1" key="1">
    <citation type="submission" date="2021-05" db="EMBL/GenBank/DDBJ databases">
        <authorList>
            <person name="Tigano A."/>
        </authorList>
    </citation>
    <scope>NUCLEOTIDE SEQUENCE</scope>
</reference>
<organism evidence="1 2">
    <name type="scientific">Menidia menidia</name>
    <name type="common">Atlantic silverside</name>
    <dbReference type="NCBI Taxonomy" id="238744"/>
    <lineage>
        <taxon>Eukaryota</taxon>
        <taxon>Metazoa</taxon>
        <taxon>Chordata</taxon>
        <taxon>Craniata</taxon>
        <taxon>Vertebrata</taxon>
        <taxon>Euteleostomi</taxon>
        <taxon>Actinopterygii</taxon>
        <taxon>Neopterygii</taxon>
        <taxon>Teleostei</taxon>
        <taxon>Neoteleostei</taxon>
        <taxon>Acanthomorphata</taxon>
        <taxon>Ovalentaria</taxon>
        <taxon>Atherinomorphae</taxon>
        <taxon>Atheriniformes</taxon>
        <taxon>Atherinopsidae</taxon>
        <taxon>Menidiinae</taxon>
        <taxon>Menidia</taxon>
    </lineage>
</organism>
<evidence type="ECO:0000313" key="2">
    <source>
        <dbReference type="Proteomes" id="UP000677803"/>
    </source>
</evidence>
<name>A0A8S4C0U7_9TELE</name>
<protein>
    <submittedName>
        <fullName evidence="1">(Atlantic silverside) hypothetical protein</fullName>
    </submittedName>
</protein>
<accession>A0A8S4C0U7</accession>
<dbReference type="Proteomes" id="UP000677803">
    <property type="component" value="Unassembled WGS sequence"/>
</dbReference>
<dbReference type="AlphaFoldDB" id="A0A8S4C0U7"/>
<comment type="caution">
    <text evidence="1">The sequence shown here is derived from an EMBL/GenBank/DDBJ whole genome shotgun (WGS) entry which is preliminary data.</text>
</comment>
<keyword evidence="2" id="KW-1185">Reference proteome</keyword>
<evidence type="ECO:0000313" key="1">
    <source>
        <dbReference type="EMBL" id="CAG6021954.1"/>
    </source>
</evidence>
<sequence length="119" mass="13531">MTYNPQSRNTIMSKIQQLYGTEKQNKRRCTGGSRTYRADGITGLQLAIKITLVLRHTSSTVNGNSTMLKTETRHYADACAQQFLSVHGEFNQTSPQSAQLPYEHMACVAHMLLWRFLHN</sequence>
<dbReference type="EMBL" id="CAJRST010041110">
    <property type="protein sequence ID" value="CAG6021954.1"/>
    <property type="molecule type" value="Genomic_DNA"/>
</dbReference>
<gene>
    <name evidence="1" type="ORF">MMEN_LOCUS22123</name>
</gene>